<feature type="transmembrane region" description="Helical" evidence="2">
    <location>
        <begin position="551"/>
        <end position="571"/>
    </location>
</feature>
<keyword evidence="2" id="KW-0812">Transmembrane</keyword>
<name>A0A914E4N7_9BILA</name>
<feature type="region of interest" description="Disordered" evidence="1">
    <location>
        <begin position="752"/>
        <end position="822"/>
    </location>
</feature>
<accession>A0A914E4N7</accession>
<feature type="transmembrane region" description="Helical" evidence="2">
    <location>
        <begin position="450"/>
        <end position="472"/>
    </location>
</feature>
<feature type="transmembrane region" description="Helical" evidence="2">
    <location>
        <begin position="693"/>
        <end position="709"/>
    </location>
</feature>
<feature type="region of interest" description="Disordered" evidence="1">
    <location>
        <begin position="304"/>
        <end position="332"/>
    </location>
</feature>
<protein>
    <submittedName>
        <fullName evidence="4">Uncharacterized protein</fullName>
    </submittedName>
</protein>
<sequence>MEYANETAIGNLSPNLIYFNQIGHQNSSNIMGHFMDAYDCCPMSTTLPPTTSTPLMPTTPPLYKPPINCNHTTDDLTKLYCKLTNTSGTGNFNSSIVEDSANSTINYLNTMNTTINTTFMALTILSQLTVTNVTYNDATFLTISTLTDTILNANADTFITNFNISGTPTTQSVLNSINNLLTKAPPNSCFTRGKNIGICKQSLCASNTTINSGFSDNNETFINNTEGGGGNYVASIQILYNVVGVCDNISAHYTIYRNMKLFQTGNVDVDVSTKPPQTTTGRMTTTSSRKSHFAPYFNVKNSDTASEHKTLNSKPSFETSSDSSTNSDQIYGPNDLPDRCDLGFLTQNQKVLSAGIIPYNNNGNNGNIGMNNVRVKITYGKDMITKPLHGQVKITTWSNDGWSRQTCDVEESETQWSSTCNIGGQYGGQYAAVTDGRETDPSLCSSTLVLVAYIINGGSLLAVIGINIILIARRFKTWRSSKKENKHTNSIEENSTSSNSNSSNRRSRDREYEEQEENKITLFVYNSLLITFYLIYTLFHDQQYAGSEFCHIVAIVTYWLLLFCIFIKMFQAFELLEPFVYGSCLERPYKRLVSWPVSLNLSLFAATIIVAFFIISIPNFFKRNDNFCWIRSDYIIPGVVLPMCFILGDFVMFWFLVCACFIQPDFEQLDRRQRGRKNKIDGKKKLNQVKKKLLGGGITQIIVALPWILQYLSLYSSGTTIWHTLFIILNGSRGVLQLLLLTFIKYITEKDKQDDQTNQNNNAPIQQRSSSRTSKPLLELRSISEMSDPSAPEFRQPSDPENSQEDRDQRQTIIHDSKEEPILIEAEMDVPRRGSDIDGESIQVSQEEQKEIPLGQNEIKPLEEEHQEVTQEQKEIPPDQDEVKPLEEEHIYDEVPPEKNEAIHSHIHIPRSKRKSMVMYDGIYQLSEELHPPSSPRNAEALFEIPTSIDSDQIVHKVNENNSSLPPAAKEISKNLIQLERWLEN</sequence>
<evidence type="ECO:0000313" key="3">
    <source>
        <dbReference type="Proteomes" id="UP000887540"/>
    </source>
</evidence>
<keyword evidence="2" id="KW-0472">Membrane</keyword>
<feature type="compositionally biased region" description="Low complexity" evidence="1">
    <location>
        <begin position="313"/>
        <end position="327"/>
    </location>
</feature>
<organism evidence="3 4">
    <name type="scientific">Acrobeloides nanus</name>
    <dbReference type="NCBI Taxonomy" id="290746"/>
    <lineage>
        <taxon>Eukaryota</taxon>
        <taxon>Metazoa</taxon>
        <taxon>Ecdysozoa</taxon>
        <taxon>Nematoda</taxon>
        <taxon>Chromadorea</taxon>
        <taxon>Rhabditida</taxon>
        <taxon>Tylenchina</taxon>
        <taxon>Cephalobomorpha</taxon>
        <taxon>Cephaloboidea</taxon>
        <taxon>Cephalobidae</taxon>
        <taxon>Acrobeloides</taxon>
    </lineage>
</organism>
<proteinExistence type="predicted"/>
<feature type="compositionally biased region" description="Basic and acidic residues" evidence="1">
    <location>
        <begin position="804"/>
        <end position="821"/>
    </location>
</feature>
<evidence type="ECO:0000256" key="1">
    <source>
        <dbReference type="SAM" id="MobiDB-lite"/>
    </source>
</evidence>
<dbReference type="Proteomes" id="UP000887540">
    <property type="component" value="Unplaced"/>
</dbReference>
<feature type="transmembrane region" description="Helical" evidence="2">
    <location>
        <begin position="635"/>
        <end position="662"/>
    </location>
</feature>
<keyword evidence="3" id="KW-1185">Reference proteome</keyword>
<evidence type="ECO:0000256" key="2">
    <source>
        <dbReference type="SAM" id="Phobius"/>
    </source>
</evidence>
<reference evidence="4" key="1">
    <citation type="submission" date="2022-11" db="UniProtKB">
        <authorList>
            <consortium name="WormBaseParasite"/>
        </authorList>
    </citation>
    <scope>IDENTIFICATION</scope>
</reference>
<dbReference type="AlphaFoldDB" id="A0A914E4N7"/>
<dbReference type="WBParaSite" id="ACRNAN_scaffold567.g27012.t1">
    <property type="protein sequence ID" value="ACRNAN_scaffold567.g27012.t1"/>
    <property type="gene ID" value="ACRNAN_scaffold567.g27012"/>
</dbReference>
<evidence type="ECO:0000313" key="4">
    <source>
        <dbReference type="WBParaSite" id="ACRNAN_scaffold567.g27012.t1"/>
    </source>
</evidence>
<feature type="transmembrane region" description="Helical" evidence="2">
    <location>
        <begin position="592"/>
        <end position="615"/>
    </location>
</feature>
<feature type="compositionally biased region" description="Polar residues" evidence="1">
    <location>
        <begin position="763"/>
        <end position="774"/>
    </location>
</feature>
<feature type="compositionally biased region" description="Low complexity" evidence="1">
    <location>
        <begin position="491"/>
        <end position="504"/>
    </location>
</feature>
<feature type="region of interest" description="Disordered" evidence="1">
    <location>
        <begin position="486"/>
        <end position="513"/>
    </location>
</feature>
<feature type="region of interest" description="Disordered" evidence="1">
    <location>
        <begin position="863"/>
        <end position="900"/>
    </location>
</feature>
<feature type="transmembrane region" description="Helical" evidence="2">
    <location>
        <begin position="520"/>
        <end position="539"/>
    </location>
</feature>
<keyword evidence="2" id="KW-1133">Transmembrane helix</keyword>
<feature type="transmembrane region" description="Helical" evidence="2">
    <location>
        <begin position="721"/>
        <end position="744"/>
    </location>
</feature>